<evidence type="ECO:0000313" key="3">
    <source>
        <dbReference type="Proteomes" id="UP000250088"/>
    </source>
</evidence>
<organism evidence="2 3">
    <name type="scientific">Natrarchaeobaculum aegyptiacum</name>
    <dbReference type="NCBI Taxonomy" id="745377"/>
    <lineage>
        <taxon>Archaea</taxon>
        <taxon>Methanobacteriati</taxon>
        <taxon>Methanobacteriota</taxon>
        <taxon>Stenosarchaea group</taxon>
        <taxon>Halobacteria</taxon>
        <taxon>Halobacteriales</taxon>
        <taxon>Natrialbaceae</taxon>
        <taxon>Natrarchaeobaculum</taxon>
    </lineage>
</organism>
<evidence type="ECO:0008006" key="4">
    <source>
        <dbReference type="Google" id="ProtNLM"/>
    </source>
</evidence>
<evidence type="ECO:0000256" key="1">
    <source>
        <dbReference type="SAM" id="MobiDB-lite"/>
    </source>
</evidence>
<dbReference type="AlphaFoldDB" id="A0A2Z2HR93"/>
<name>A0A2Z2HR93_9EURY</name>
<dbReference type="KEGG" id="naj:B1756_01470"/>
<dbReference type="Proteomes" id="UP000250088">
    <property type="component" value="Chromosome"/>
</dbReference>
<keyword evidence="3" id="KW-1185">Reference proteome</keyword>
<dbReference type="EMBL" id="CP019893">
    <property type="protein sequence ID" value="ARS88555.1"/>
    <property type="molecule type" value="Genomic_DNA"/>
</dbReference>
<accession>A0A2Z2HR93</accession>
<evidence type="ECO:0000313" key="2">
    <source>
        <dbReference type="EMBL" id="ARS88555.1"/>
    </source>
</evidence>
<gene>
    <name evidence="2" type="ORF">B1756_01470</name>
</gene>
<protein>
    <recommendedName>
        <fullName evidence="4">MYXO-CTERM domain-containing protein</fullName>
    </recommendedName>
</protein>
<reference evidence="3" key="1">
    <citation type="submission" date="2017-02" db="EMBL/GenBank/DDBJ databases">
        <title>Natronthermophilus aegyptiacus gen. nov.,sp. nov., an aerobic, extremely halophilic alkalithermophilic archaeon isolated from the athalassohaline Wadi An Natrun, Egypt.</title>
        <authorList>
            <person name="Zhao B."/>
        </authorList>
    </citation>
    <scope>NUCLEOTIDE SEQUENCE [LARGE SCALE GENOMIC DNA]</scope>
    <source>
        <strain evidence="3">JW/NM-HA 15</strain>
    </source>
</reference>
<sequence>MSSARTMPTTEADGQDRSLAEVVAKEAVELGLETPLREPILEAVDEAEGTRGRGNLSLLGAFGAGTTLGFLAGKGMETPTLEDLGETDLPGGMGEQVDELSETAGQIAETEPLEEVGETTGETPADDETGSGSRLPRLLLLAGLVAGAVLVRRRLKSSEEEEWEPIEEFEPATELDEDTTGAETIDSDTDVGDDADTDVETGDEAGSAVEAGDESDDG</sequence>
<feature type="compositionally biased region" description="Acidic residues" evidence="1">
    <location>
        <begin position="159"/>
        <end position="203"/>
    </location>
</feature>
<feature type="region of interest" description="Disordered" evidence="1">
    <location>
        <begin position="108"/>
        <end position="133"/>
    </location>
</feature>
<proteinExistence type="predicted"/>
<feature type="region of interest" description="Disordered" evidence="1">
    <location>
        <begin position="155"/>
        <end position="218"/>
    </location>
</feature>